<comment type="caution">
    <text evidence="3">The sequence shown here is derived from an EMBL/GenBank/DDBJ whole genome shotgun (WGS) entry which is preliminary data.</text>
</comment>
<name>A0A8J7YKW4_9ARCH</name>
<gene>
    <name evidence="3" type="ORF">J9259_08540</name>
    <name evidence="4" type="ORF">KIY12_06490</name>
</gene>
<evidence type="ECO:0000256" key="1">
    <source>
        <dbReference type="ARBA" id="ARBA00008984"/>
    </source>
</evidence>
<dbReference type="CDD" id="cd00291">
    <property type="entry name" value="SirA_YedF_YeeD"/>
    <property type="match status" value="1"/>
</dbReference>
<dbReference type="PANTHER" id="PTHR33279:SF6">
    <property type="entry name" value="SULFUR CARRIER PROTEIN YEDF-RELATED"/>
    <property type="match status" value="1"/>
</dbReference>
<feature type="domain" description="UPF0033" evidence="2">
    <location>
        <begin position="8"/>
        <end position="77"/>
    </location>
</feature>
<protein>
    <submittedName>
        <fullName evidence="3">Sulfurtransferase TusA family protein</fullName>
    </submittedName>
</protein>
<dbReference type="EMBL" id="JAGVSJ010000034">
    <property type="protein sequence ID" value="MBX8632542.1"/>
    <property type="molecule type" value="Genomic_DNA"/>
</dbReference>
<evidence type="ECO:0000313" key="5">
    <source>
        <dbReference type="Proteomes" id="UP000716004"/>
    </source>
</evidence>
<dbReference type="AlphaFoldDB" id="A0A8J7YKW4"/>
<evidence type="ECO:0000259" key="2">
    <source>
        <dbReference type="Pfam" id="PF01206"/>
    </source>
</evidence>
<sequence>MQDIKLYKTIDATSENCTGPIGELSAAMNDAYPGEGVAILLGDEATRNDILVWARRTGNEVVVNTDENGRFRIVLRKVK</sequence>
<evidence type="ECO:0000313" key="3">
    <source>
        <dbReference type="EMBL" id="MBX8632542.1"/>
    </source>
</evidence>
<dbReference type="EMBL" id="JAHEAC010000055">
    <property type="protein sequence ID" value="MBX8644349.1"/>
    <property type="molecule type" value="Genomic_DNA"/>
</dbReference>
<accession>A0A8J7YKW4</accession>
<dbReference type="InterPro" id="IPR001455">
    <property type="entry name" value="TusA-like"/>
</dbReference>
<evidence type="ECO:0000313" key="4">
    <source>
        <dbReference type="EMBL" id="MBX8644349.1"/>
    </source>
</evidence>
<dbReference type="PANTHER" id="PTHR33279">
    <property type="entry name" value="SULFUR CARRIER PROTEIN YEDF-RELATED"/>
    <property type="match status" value="1"/>
</dbReference>
<dbReference type="Pfam" id="PF01206">
    <property type="entry name" value="TusA"/>
    <property type="match status" value="1"/>
</dbReference>
<organism evidence="3 5">
    <name type="scientific">Candidatus Sysuiplasma superficiale</name>
    <dbReference type="NCBI Taxonomy" id="2823368"/>
    <lineage>
        <taxon>Archaea</taxon>
        <taxon>Methanobacteriati</taxon>
        <taxon>Thermoplasmatota</taxon>
        <taxon>Thermoplasmata</taxon>
        <taxon>Candidatus Sysuiplasmatales</taxon>
        <taxon>Candidatus Sysuiplasmataceae</taxon>
        <taxon>Candidatus Sysuiplasma</taxon>
    </lineage>
</organism>
<comment type="similarity">
    <text evidence="1">Belongs to the sulfur carrier protein TusA family.</text>
</comment>
<dbReference type="InterPro" id="IPR036868">
    <property type="entry name" value="TusA-like_sf"/>
</dbReference>
<dbReference type="Proteomes" id="UP000716004">
    <property type="component" value="Unassembled WGS sequence"/>
</dbReference>
<dbReference type="SUPFAM" id="SSF64307">
    <property type="entry name" value="SirA-like"/>
    <property type="match status" value="1"/>
</dbReference>
<proteinExistence type="inferred from homology"/>
<reference evidence="3" key="1">
    <citation type="submission" date="2021-04" db="EMBL/GenBank/DDBJ databases">
        <title>Genomic insights into ecological role and evolution of a novel Thermoplasmata order Candidatus Sysuiplasmatales.</title>
        <authorList>
            <person name="Yuan Y."/>
        </authorList>
    </citation>
    <scope>NUCLEOTIDE SEQUENCE</scope>
    <source>
        <strain evidence="4">TUT19-bin139</strain>
        <strain evidence="3">YP2-bin.285</strain>
    </source>
</reference>
<dbReference type="Gene3D" id="3.30.110.40">
    <property type="entry name" value="TusA-like domain"/>
    <property type="match status" value="1"/>
</dbReference>
<dbReference type="Proteomes" id="UP000750197">
    <property type="component" value="Unassembled WGS sequence"/>
</dbReference>